<evidence type="ECO:0000313" key="2">
    <source>
        <dbReference type="EMBL" id="PZX94285.1"/>
    </source>
</evidence>
<proteinExistence type="predicted"/>
<dbReference type="Pfam" id="PF13847">
    <property type="entry name" value="Methyltransf_31"/>
    <property type="match status" value="1"/>
</dbReference>
<dbReference type="SUPFAM" id="SSF53335">
    <property type="entry name" value="S-adenosyl-L-methionine-dependent methyltransferases"/>
    <property type="match status" value="1"/>
</dbReference>
<accession>A0A2W7ULM8</accession>
<dbReference type="OrthoDB" id="1321673at2"/>
<comment type="caution">
    <text evidence="2">The sequence shown here is derived from an EMBL/GenBank/DDBJ whole genome shotgun (WGS) entry which is preliminary data.</text>
</comment>
<dbReference type="RefSeq" id="WP_111409320.1">
    <property type="nucleotide sequence ID" value="NZ_QKXH01000003.1"/>
</dbReference>
<gene>
    <name evidence="2" type="ORF">DOS84_06575</name>
</gene>
<organism evidence="2 3">
    <name type="scientific">Flavobacterium aquariorum</name>
    <dbReference type="NCBI Taxonomy" id="2217670"/>
    <lineage>
        <taxon>Bacteria</taxon>
        <taxon>Pseudomonadati</taxon>
        <taxon>Bacteroidota</taxon>
        <taxon>Flavobacteriia</taxon>
        <taxon>Flavobacteriales</taxon>
        <taxon>Flavobacteriaceae</taxon>
        <taxon>Flavobacterium</taxon>
    </lineage>
</organism>
<protein>
    <recommendedName>
        <fullName evidence="1">Methyltransferase domain-containing protein</fullName>
    </recommendedName>
</protein>
<evidence type="ECO:0000259" key="1">
    <source>
        <dbReference type="Pfam" id="PF13847"/>
    </source>
</evidence>
<feature type="domain" description="Methyltransferase" evidence="1">
    <location>
        <begin position="49"/>
        <end position="208"/>
    </location>
</feature>
<dbReference type="EMBL" id="QKXH01000003">
    <property type="protein sequence ID" value="PZX94285.1"/>
    <property type="molecule type" value="Genomic_DNA"/>
</dbReference>
<dbReference type="InterPro" id="IPR025714">
    <property type="entry name" value="Methyltranfer_dom"/>
</dbReference>
<dbReference type="Gene3D" id="3.40.50.150">
    <property type="entry name" value="Vaccinia Virus protein VP39"/>
    <property type="match status" value="1"/>
</dbReference>
<reference evidence="2 3" key="1">
    <citation type="submission" date="2018-06" db="EMBL/GenBank/DDBJ databases">
        <title>Flavobacterium sp IMCC34762, genome.</title>
        <authorList>
            <person name="Joung Y."/>
            <person name="Cho J."/>
            <person name="Song J."/>
        </authorList>
    </citation>
    <scope>NUCLEOTIDE SEQUENCE [LARGE SCALE GENOMIC DNA]</scope>
    <source>
        <strain evidence="2 3">IMCC34762</strain>
    </source>
</reference>
<dbReference type="AlphaFoldDB" id="A0A2W7ULM8"/>
<evidence type="ECO:0000313" key="3">
    <source>
        <dbReference type="Proteomes" id="UP000249177"/>
    </source>
</evidence>
<name>A0A2W7ULM8_9FLAO</name>
<sequence>MNMYDNENTVQKSFDDTYLSEDLLQAQWAEFTELKKVISEVYLKKGSPLTLLDIGIGSARIARHLSAIPEMWKMIENYEGTDNAEACIKLSQATAEELHIEDKLKVHLLDAVNLNQLQKKYDLIICTWFTPGNFYPDNFPFNEYNDSHKRLDLSKNEKFTTIFSNAYSLLQPNGEIILGACYIDNDNTRKKQEQSYQKMGMKIITNTSDSFTATKEQFWSQRFTQEKIKNYLPFVKPENIIFTPLDPYDYAMQIRIKKE</sequence>
<dbReference type="Proteomes" id="UP000249177">
    <property type="component" value="Unassembled WGS sequence"/>
</dbReference>
<dbReference type="InterPro" id="IPR029063">
    <property type="entry name" value="SAM-dependent_MTases_sf"/>
</dbReference>
<keyword evidence="3" id="KW-1185">Reference proteome</keyword>